<evidence type="ECO:0000313" key="1">
    <source>
        <dbReference type="EMBL" id="KAF1974169.1"/>
    </source>
</evidence>
<reference evidence="1" key="1">
    <citation type="journal article" date="2020" name="Stud. Mycol.">
        <title>101 Dothideomycetes genomes: a test case for predicting lifestyles and emergence of pathogens.</title>
        <authorList>
            <person name="Haridas S."/>
            <person name="Albert R."/>
            <person name="Binder M."/>
            <person name="Bloem J."/>
            <person name="Labutti K."/>
            <person name="Salamov A."/>
            <person name="Andreopoulos B."/>
            <person name="Baker S."/>
            <person name="Barry K."/>
            <person name="Bills G."/>
            <person name="Bluhm B."/>
            <person name="Cannon C."/>
            <person name="Castanera R."/>
            <person name="Culley D."/>
            <person name="Daum C."/>
            <person name="Ezra D."/>
            <person name="Gonzalez J."/>
            <person name="Henrissat B."/>
            <person name="Kuo A."/>
            <person name="Liang C."/>
            <person name="Lipzen A."/>
            <person name="Lutzoni F."/>
            <person name="Magnuson J."/>
            <person name="Mondo S."/>
            <person name="Nolan M."/>
            <person name="Ohm R."/>
            <person name="Pangilinan J."/>
            <person name="Park H.-J."/>
            <person name="Ramirez L."/>
            <person name="Alfaro M."/>
            <person name="Sun H."/>
            <person name="Tritt A."/>
            <person name="Yoshinaga Y."/>
            <person name="Zwiers L.-H."/>
            <person name="Turgeon B."/>
            <person name="Goodwin S."/>
            <person name="Spatafora J."/>
            <person name="Crous P."/>
            <person name="Grigoriev I."/>
        </authorList>
    </citation>
    <scope>NUCLEOTIDE SEQUENCE</scope>
    <source>
        <strain evidence="1">CBS 107.79</strain>
    </source>
</reference>
<sequence length="98" mass="10739">MRELVSPATCPVARIGEKKLLCPSKAAINAQRKHDVVDSAPGVRPVRLLRLIQAQECNQARRTEATRDVFQDKLVTGARVEQGKANGRADVAFGDDRC</sequence>
<organism evidence="1 2">
    <name type="scientific">Bimuria novae-zelandiae CBS 107.79</name>
    <dbReference type="NCBI Taxonomy" id="1447943"/>
    <lineage>
        <taxon>Eukaryota</taxon>
        <taxon>Fungi</taxon>
        <taxon>Dikarya</taxon>
        <taxon>Ascomycota</taxon>
        <taxon>Pezizomycotina</taxon>
        <taxon>Dothideomycetes</taxon>
        <taxon>Pleosporomycetidae</taxon>
        <taxon>Pleosporales</taxon>
        <taxon>Massarineae</taxon>
        <taxon>Didymosphaeriaceae</taxon>
        <taxon>Bimuria</taxon>
    </lineage>
</organism>
<accession>A0A6A5VCU2</accession>
<proteinExistence type="predicted"/>
<gene>
    <name evidence="1" type="ORF">BU23DRAFT_553567</name>
</gene>
<evidence type="ECO:0000313" key="2">
    <source>
        <dbReference type="Proteomes" id="UP000800036"/>
    </source>
</evidence>
<name>A0A6A5VCU2_9PLEO</name>
<dbReference type="AlphaFoldDB" id="A0A6A5VCU2"/>
<dbReference type="EMBL" id="ML976676">
    <property type="protein sequence ID" value="KAF1974169.1"/>
    <property type="molecule type" value="Genomic_DNA"/>
</dbReference>
<protein>
    <submittedName>
        <fullName evidence="1">Uncharacterized protein</fullName>
    </submittedName>
</protein>
<dbReference type="Proteomes" id="UP000800036">
    <property type="component" value="Unassembled WGS sequence"/>
</dbReference>
<keyword evidence="2" id="KW-1185">Reference proteome</keyword>